<reference evidence="2" key="1">
    <citation type="submission" date="2013-10" db="EMBL/GenBank/DDBJ databases">
        <title>Genomic analysis of the causative agents of coccidiosis in chickens.</title>
        <authorList>
            <person name="Reid A.J."/>
            <person name="Blake D."/>
            <person name="Billington K."/>
            <person name="Browne H."/>
            <person name="Dunn M."/>
            <person name="Hung S."/>
            <person name="Kawahara F."/>
            <person name="Miranda-Saavedra D."/>
            <person name="Mourier T."/>
            <person name="Nagra H."/>
            <person name="Otto T.D."/>
            <person name="Rawlings N."/>
            <person name="Sanchez A."/>
            <person name="Sanders M."/>
            <person name="Subramaniam C."/>
            <person name="Tay Y."/>
            <person name="Dear P."/>
            <person name="Doerig C."/>
            <person name="Gruber A."/>
            <person name="Parkinson J."/>
            <person name="Shirley M."/>
            <person name="Wan K.L."/>
            <person name="Berriman M."/>
            <person name="Tomley F."/>
            <person name="Pain A."/>
        </authorList>
    </citation>
    <scope>NUCLEOTIDE SEQUENCE</scope>
    <source>
        <strain evidence="2">Houghton</strain>
    </source>
</reference>
<protein>
    <submittedName>
        <fullName evidence="2">Uncharacterized protein</fullName>
    </submittedName>
</protein>
<keyword evidence="3" id="KW-1185">Reference proteome</keyword>
<dbReference type="VEuPathDB" id="ToxoDB:EAH_00068030"/>
<dbReference type="EMBL" id="HG672979">
    <property type="protein sequence ID" value="CDI82963.1"/>
    <property type="molecule type" value="Genomic_DNA"/>
</dbReference>
<feature type="region of interest" description="Disordered" evidence="1">
    <location>
        <begin position="436"/>
        <end position="536"/>
    </location>
</feature>
<sequence>LPKTLAKGTKVPAPPKKAPPVEAPVPSEEVFSKEAKQMLEKEVADLREQLAAREELKKAYETLQKENESLQAKLDAAGAPTKPAGPPSAGPRCGDCASMAKERDELAKKVKALEQELSVLRESQKTPSVSKAPPDRKFIQGSKALAIVKASPEHSDTPVAKGLAEGAPTRPGEEAAAEARAKLENLEREVVMLRQQLADGQKIKDDYAVLVEEASKLRSENEAFKMQGAGPPATPGNVSEGANSKERTLTAAEAAALVKERNTLQERVRALEEELAALRALTRSPDKASPAPKGAASPTPTPQILQPPSKKPPATAAKLGKAVSRPSTPDHHETSAGDDGARASCEPAEPPIAGAKPKLLPPKAAKAVAKAPPGTAAPAAEADAGAPSLVMVGPPVSKTQPGPLQAKGAKATCAAATPAESATTTTAAQAEVKDTAAAAVESVKSPATLPLKTASPKGPPVATSVEQSASVALAKASKRPEAPLGKKEPGTVLDQDRKTHSGDSGVSGGDAGTPPPAAAAASENAAAKSTAASVDAAKSVGMTLPKTLAKGTKVPAPP</sequence>
<feature type="non-terminal residue" evidence="2">
    <location>
        <position position="558"/>
    </location>
</feature>
<feature type="non-terminal residue" evidence="2">
    <location>
        <position position="1"/>
    </location>
</feature>
<feature type="region of interest" description="Disordered" evidence="1">
    <location>
        <begin position="1"/>
        <end position="27"/>
    </location>
</feature>
<evidence type="ECO:0000313" key="2">
    <source>
        <dbReference type="EMBL" id="CDI82963.1"/>
    </source>
</evidence>
<dbReference type="Proteomes" id="UP000018050">
    <property type="component" value="Unassembled WGS sequence"/>
</dbReference>
<evidence type="ECO:0000313" key="3">
    <source>
        <dbReference type="Proteomes" id="UP000018050"/>
    </source>
</evidence>
<dbReference type="AlphaFoldDB" id="U6GUJ5"/>
<feature type="compositionally biased region" description="Low complexity" evidence="1">
    <location>
        <begin position="351"/>
        <end position="383"/>
    </location>
</feature>
<feature type="region of interest" description="Disordered" evidence="1">
    <location>
        <begin position="220"/>
        <end position="248"/>
    </location>
</feature>
<proteinExistence type="predicted"/>
<feature type="region of interest" description="Disordered" evidence="1">
    <location>
        <begin position="280"/>
        <end position="383"/>
    </location>
</feature>
<feature type="region of interest" description="Disordered" evidence="1">
    <location>
        <begin position="69"/>
        <end position="97"/>
    </location>
</feature>
<gene>
    <name evidence="2" type="ORF">EAH_00068030</name>
</gene>
<feature type="compositionally biased region" description="Basic and acidic residues" evidence="1">
    <location>
        <begin position="328"/>
        <end position="341"/>
    </location>
</feature>
<dbReference type="RefSeq" id="XP_013247818.1">
    <property type="nucleotide sequence ID" value="XM_013392364.1"/>
</dbReference>
<name>U6GUJ5_EIMAC</name>
<feature type="compositionally biased region" description="Low complexity" evidence="1">
    <location>
        <begin position="280"/>
        <end position="298"/>
    </location>
</feature>
<feature type="region of interest" description="Disordered" evidence="1">
    <location>
        <begin position="149"/>
        <end position="178"/>
    </location>
</feature>
<dbReference type="OMA" id="NEAFKMQ"/>
<dbReference type="OrthoDB" id="10591921at2759"/>
<evidence type="ECO:0000256" key="1">
    <source>
        <dbReference type="SAM" id="MobiDB-lite"/>
    </source>
</evidence>
<feature type="compositionally biased region" description="Pro residues" evidence="1">
    <location>
        <begin position="12"/>
        <end position="23"/>
    </location>
</feature>
<dbReference type="GeneID" id="25274873"/>
<feature type="compositionally biased region" description="Low complexity" evidence="1">
    <location>
        <begin position="518"/>
        <end position="536"/>
    </location>
</feature>
<organism evidence="2 3">
    <name type="scientific">Eimeria acervulina</name>
    <name type="common">Coccidian parasite</name>
    <dbReference type="NCBI Taxonomy" id="5801"/>
    <lineage>
        <taxon>Eukaryota</taxon>
        <taxon>Sar</taxon>
        <taxon>Alveolata</taxon>
        <taxon>Apicomplexa</taxon>
        <taxon>Conoidasida</taxon>
        <taxon>Coccidia</taxon>
        <taxon>Eucoccidiorida</taxon>
        <taxon>Eimeriorina</taxon>
        <taxon>Eimeriidae</taxon>
        <taxon>Eimeria</taxon>
    </lineage>
</organism>
<feature type="compositionally biased region" description="Basic and acidic residues" evidence="1">
    <location>
        <begin position="478"/>
        <end position="501"/>
    </location>
</feature>
<accession>U6GUJ5</accession>
<reference evidence="2" key="2">
    <citation type="submission" date="2013-10" db="EMBL/GenBank/DDBJ databases">
        <authorList>
            <person name="Aslett M."/>
        </authorList>
    </citation>
    <scope>NUCLEOTIDE SEQUENCE</scope>
    <source>
        <strain evidence="2">Houghton</strain>
    </source>
</reference>